<dbReference type="SUPFAM" id="SSF50129">
    <property type="entry name" value="GroES-like"/>
    <property type="match status" value="1"/>
</dbReference>
<proteinExistence type="predicted"/>
<dbReference type="CDD" id="cd00320">
    <property type="entry name" value="cpn10"/>
    <property type="match status" value="1"/>
</dbReference>
<keyword evidence="1" id="KW-0143">Chaperone</keyword>
<feature type="compositionally biased region" description="Basic and acidic residues" evidence="2">
    <location>
        <begin position="1"/>
        <end position="26"/>
    </location>
</feature>
<accession>A0A221S2C3</accession>
<feature type="region of interest" description="Disordered" evidence="2">
    <location>
        <begin position="1"/>
        <end position="28"/>
    </location>
</feature>
<evidence type="ECO:0000256" key="1">
    <source>
        <dbReference type="ARBA" id="ARBA00023186"/>
    </source>
</evidence>
<evidence type="ECO:0000256" key="2">
    <source>
        <dbReference type="SAM" id="MobiDB-lite"/>
    </source>
</evidence>
<dbReference type="GO" id="GO:0005524">
    <property type="term" value="F:ATP binding"/>
    <property type="evidence" value="ECO:0007669"/>
    <property type="project" value="InterPro"/>
</dbReference>
<gene>
    <name evidence="3" type="primary">groES</name>
</gene>
<organism evidence="3">
    <name type="scientific">uncultured virus</name>
    <dbReference type="NCBI Taxonomy" id="340016"/>
    <lineage>
        <taxon>Viruses</taxon>
        <taxon>environmental samples</taxon>
    </lineage>
</organism>
<protein>
    <submittedName>
        <fullName evidence="3">Co-chaperonin GroES</fullName>
    </submittedName>
</protein>
<dbReference type="GO" id="GO:0044183">
    <property type="term" value="F:protein folding chaperone"/>
    <property type="evidence" value="ECO:0007669"/>
    <property type="project" value="InterPro"/>
</dbReference>
<dbReference type="SMART" id="SM00883">
    <property type="entry name" value="Cpn10"/>
    <property type="match status" value="1"/>
</dbReference>
<dbReference type="EMBL" id="KU970446">
    <property type="protein sequence ID" value="ASN63040.1"/>
    <property type="molecule type" value="Genomic_DNA"/>
</dbReference>
<dbReference type="Gene3D" id="2.30.33.40">
    <property type="entry name" value="GroES chaperonin"/>
    <property type="match status" value="1"/>
</dbReference>
<dbReference type="EMBL" id="KU970465">
    <property type="protein sequence ID" value="ASN63059.1"/>
    <property type="molecule type" value="Genomic_DNA"/>
</dbReference>
<evidence type="ECO:0000313" key="3">
    <source>
        <dbReference type="EMBL" id="ASN63040.1"/>
    </source>
</evidence>
<sequence>MPNEKKIVGIKPAEKKEEDKKSDLSKVPKPTGWRLIVLPYKGVGKTKGGVLLTDKAVEDQQVASVCALVLEVGPDAYADKDKFPHGPWCKKGDWVIIARYAGSRIKIEGGELRILNDDEIIGTVESPEDILGVYA</sequence>
<dbReference type="Pfam" id="PF00166">
    <property type="entry name" value="Cpn10"/>
    <property type="match status" value="1"/>
</dbReference>
<dbReference type="InterPro" id="IPR011032">
    <property type="entry name" value="GroES-like_sf"/>
</dbReference>
<name>A0A221S2C3_9VIRU</name>
<dbReference type="InterPro" id="IPR020818">
    <property type="entry name" value="Chaperonin_GroES"/>
</dbReference>
<reference evidence="3" key="1">
    <citation type="submission" date="2016-03" db="EMBL/GenBank/DDBJ databases">
        <title>Novel chaperonins are prevalent in the virioplankton and link to viral biology and ecology.</title>
        <authorList>
            <person name="Marine R.L."/>
            <person name="Nasko D.J."/>
            <person name="Polson S.W."/>
            <person name="Wommack K.E."/>
        </authorList>
    </citation>
    <scope>NUCLEOTIDE SEQUENCE</scope>
</reference>
<dbReference type="InterPro" id="IPR037124">
    <property type="entry name" value="Chaperonin_GroES_sf"/>
</dbReference>